<proteinExistence type="predicted"/>
<feature type="repeat" description="ANK" evidence="1">
    <location>
        <begin position="185"/>
        <end position="218"/>
    </location>
</feature>
<keyword evidence="3" id="KW-1185">Reference proteome</keyword>
<dbReference type="PROSITE" id="PS50297">
    <property type="entry name" value="ANK_REP_REGION"/>
    <property type="match status" value="3"/>
</dbReference>
<feature type="repeat" description="ANK" evidence="1">
    <location>
        <begin position="108"/>
        <end position="141"/>
    </location>
</feature>
<reference evidence="2 3" key="1">
    <citation type="submission" date="2016-12" db="EMBL/GenBank/DDBJ databases">
        <authorList>
            <person name="Song W.-J."/>
            <person name="Kurnit D.M."/>
        </authorList>
    </citation>
    <scope>NUCLEOTIDE SEQUENCE [LARGE SCALE GENOMIC DNA]</scope>
    <source>
        <strain evidence="2 3">DSM 11393</strain>
    </source>
</reference>
<keyword evidence="1" id="KW-0040">ANK repeat</keyword>
<dbReference type="InterPro" id="IPR036770">
    <property type="entry name" value="Ankyrin_rpt-contain_sf"/>
</dbReference>
<dbReference type="Pfam" id="PF12796">
    <property type="entry name" value="Ank_2"/>
    <property type="match status" value="2"/>
</dbReference>
<dbReference type="SUPFAM" id="SSF48403">
    <property type="entry name" value="Ankyrin repeat"/>
    <property type="match status" value="2"/>
</dbReference>
<dbReference type="EMBL" id="FRDI01000004">
    <property type="protein sequence ID" value="SHN60184.1"/>
    <property type="molecule type" value="Genomic_DNA"/>
</dbReference>
<dbReference type="AlphaFoldDB" id="A0A1M7SP29"/>
<dbReference type="PANTHER" id="PTHR24183:SF1">
    <property type="entry name" value="FIBRONECTIN TYPE 3 AND ANKYRIN REPEAT DOMAINS PROTEIN 1"/>
    <property type="match status" value="1"/>
</dbReference>
<evidence type="ECO:0000313" key="3">
    <source>
        <dbReference type="Proteomes" id="UP000186469"/>
    </source>
</evidence>
<accession>A0A1M7SP29</accession>
<protein>
    <submittedName>
        <fullName evidence="2">Ankyrin repeat-containing protein</fullName>
    </submittedName>
</protein>
<dbReference type="RefSeq" id="WP_072696778.1">
    <property type="nucleotide sequence ID" value="NZ_FRDI01000004.1"/>
</dbReference>
<evidence type="ECO:0000313" key="2">
    <source>
        <dbReference type="EMBL" id="SHN60184.1"/>
    </source>
</evidence>
<dbReference type="InterPro" id="IPR002110">
    <property type="entry name" value="Ankyrin_rpt"/>
</dbReference>
<feature type="repeat" description="ANK" evidence="1">
    <location>
        <begin position="219"/>
        <end position="252"/>
    </location>
</feature>
<gene>
    <name evidence="2" type="ORF">SAMN02745728_01094</name>
</gene>
<dbReference type="SMART" id="SM00248">
    <property type="entry name" value="ANK"/>
    <property type="match status" value="6"/>
</dbReference>
<dbReference type="Gene3D" id="1.25.40.20">
    <property type="entry name" value="Ankyrin repeat-containing domain"/>
    <property type="match status" value="3"/>
</dbReference>
<organism evidence="2 3">
    <name type="scientific">Desulfovibrio litoralis DSM 11393</name>
    <dbReference type="NCBI Taxonomy" id="1121455"/>
    <lineage>
        <taxon>Bacteria</taxon>
        <taxon>Pseudomonadati</taxon>
        <taxon>Thermodesulfobacteriota</taxon>
        <taxon>Desulfovibrionia</taxon>
        <taxon>Desulfovibrionales</taxon>
        <taxon>Desulfovibrionaceae</taxon>
        <taxon>Desulfovibrio</taxon>
    </lineage>
</organism>
<dbReference type="Proteomes" id="UP000186469">
    <property type="component" value="Unassembled WGS sequence"/>
</dbReference>
<dbReference type="PROSITE" id="PS50088">
    <property type="entry name" value="ANK_REPEAT"/>
    <property type="match status" value="4"/>
</dbReference>
<feature type="repeat" description="ANK" evidence="1">
    <location>
        <begin position="70"/>
        <end position="107"/>
    </location>
</feature>
<dbReference type="STRING" id="1121455.SAMN02745728_01094"/>
<dbReference type="PANTHER" id="PTHR24183">
    <property type="entry name" value="FIBRONECTIN TYPE 3 AND ANKYRIN REPEAT DOMAINS PROTEIN 1"/>
    <property type="match status" value="1"/>
</dbReference>
<dbReference type="OrthoDB" id="8410839at2"/>
<evidence type="ECO:0000256" key="1">
    <source>
        <dbReference type="PROSITE-ProRule" id="PRU00023"/>
    </source>
</evidence>
<name>A0A1M7SP29_9BACT</name>
<sequence>MSFPVRFYDSCKYFQLVILCFFFTFFFSFNQVAVVSAVPVGKYNEYWFGRFAEAEIIIKAMSDINYIDEDGNTVLILAIKYNSDYNQLEQLVEPLLKLGANVNAKNKHGLTPLMTEAFYNKSYNILSLLLKAGADVNVKNISGYTSLMFLVDDSRIYDSADPNLGLKSVEMFIKAGADVNAKTSDGETPLMIAVTYHNNPEVVALLVKSGAEINSQDNNGNTAFMLAASRNKNHEIVKLLLNSGADIYFRNNDGRTPIIEAVLHLGAERDVEAIERINILFNAGVNINASDINKKTALAYAKEIGYSELVVTLLGFGAK</sequence>